<comment type="caution">
    <text evidence="2">The sequence shown here is derived from an EMBL/GenBank/DDBJ whole genome shotgun (WGS) entry which is preliminary data.</text>
</comment>
<keyword evidence="3" id="KW-1185">Reference proteome</keyword>
<dbReference type="PANTHER" id="PTHR45527:SF1">
    <property type="entry name" value="FATTY ACID SYNTHASE"/>
    <property type="match status" value="1"/>
</dbReference>
<sequence>PIAGTVAHVLDDRLRVVPPGVPGDLYLGGAGLARGYQGMPALTATRFVADPYGSGTVLYRTGDRARRRHTGDLEFLGRQDEQVKLRGFRIELGEVAAALTDHPGVGQAVATVHEDEAGHRRLIGYYVPTPEPTSEPIPEPGSKSGPEPASAPVSMSGPEPTSEPASKSGPGTASAPVRGR</sequence>
<gene>
    <name evidence="2" type="ORF">ACFQ08_45230</name>
</gene>
<name>A0ABW3E9V7_9ACTN</name>
<dbReference type="EMBL" id="JBHTHX010003497">
    <property type="protein sequence ID" value="MFD0891801.1"/>
    <property type="molecule type" value="Genomic_DNA"/>
</dbReference>
<organism evidence="2 3">
    <name type="scientific">Streptosporangium algeriense</name>
    <dbReference type="NCBI Taxonomy" id="1682748"/>
    <lineage>
        <taxon>Bacteria</taxon>
        <taxon>Bacillati</taxon>
        <taxon>Actinomycetota</taxon>
        <taxon>Actinomycetes</taxon>
        <taxon>Streptosporangiales</taxon>
        <taxon>Streptosporangiaceae</taxon>
        <taxon>Streptosporangium</taxon>
    </lineage>
</organism>
<accession>A0ABW3E9V7</accession>
<feature type="non-terminal residue" evidence="2">
    <location>
        <position position="1"/>
    </location>
</feature>
<feature type="non-terminal residue" evidence="2">
    <location>
        <position position="180"/>
    </location>
</feature>
<evidence type="ECO:0000313" key="3">
    <source>
        <dbReference type="Proteomes" id="UP001597024"/>
    </source>
</evidence>
<evidence type="ECO:0000313" key="2">
    <source>
        <dbReference type="EMBL" id="MFD0891801.1"/>
    </source>
</evidence>
<dbReference type="InterPro" id="IPR045851">
    <property type="entry name" value="AMP-bd_C_sf"/>
</dbReference>
<protein>
    <recommendedName>
        <fullName evidence="4">AMP-binding protein</fullName>
    </recommendedName>
</protein>
<feature type="compositionally biased region" description="Pro residues" evidence="1">
    <location>
        <begin position="129"/>
        <end position="139"/>
    </location>
</feature>
<dbReference type="Proteomes" id="UP001597024">
    <property type="component" value="Unassembled WGS sequence"/>
</dbReference>
<dbReference type="Gene3D" id="3.30.300.30">
    <property type="match status" value="1"/>
</dbReference>
<proteinExistence type="predicted"/>
<dbReference type="PANTHER" id="PTHR45527">
    <property type="entry name" value="NONRIBOSOMAL PEPTIDE SYNTHETASE"/>
    <property type="match status" value="1"/>
</dbReference>
<evidence type="ECO:0008006" key="4">
    <source>
        <dbReference type="Google" id="ProtNLM"/>
    </source>
</evidence>
<reference evidence="3" key="1">
    <citation type="journal article" date="2019" name="Int. J. Syst. Evol. Microbiol.">
        <title>The Global Catalogue of Microorganisms (GCM) 10K type strain sequencing project: providing services to taxonomists for standard genome sequencing and annotation.</title>
        <authorList>
            <consortium name="The Broad Institute Genomics Platform"/>
            <consortium name="The Broad Institute Genome Sequencing Center for Infectious Disease"/>
            <person name="Wu L."/>
            <person name="Ma J."/>
        </authorList>
    </citation>
    <scope>NUCLEOTIDE SEQUENCE [LARGE SCALE GENOMIC DNA]</scope>
    <source>
        <strain evidence="3">CCUG 62974</strain>
    </source>
</reference>
<dbReference type="SUPFAM" id="SSF56801">
    <property type="entry name" value="Acetyl-CoA synthetase-like"/>
    <property type="match status" value="1"/>
</dbReference>
<feature type="region of interest" description="Disordered" evidence="1">
    <location>
        <begin position="126"/>
        <end position="180"/>
    </location>
</feature>
<dbReference type="Gene3D" id="2.30.38.10">
    <property type="entry name" value="Luciferase, Domain 3"/>
    <property type="match status" value="1"/>
</dbReference>
<evidence type="ECO:0000256" key="1">
    <source>
        <dbReference type="SAM" id="MobiDB-lite"/>
    </source>
</evidence>